<accession>A0ABX5JY16</accession>
<dbReference type="EMBL" id="MSAC01000045">
    <property type="protein sequence ID" value="PUX04043.1"/>
    <property type="molecule type" value="Genomic_DNA"/>
</dbReference>
<feature type="coiled-coil region" evidence="1">
    <location>
        <begin position="50"/>
        <end position="105"/>
    </location>
</feature>
<keyword evidence="1" id="KW-0175">Coiled coil</keyword>
<proteinExistence type="predicted"/>
<sequence>MNTAKLKVTAGCRDLLGVQKHANQHRLSRLVMEVHNDELRIIAAAVESYTDELIAALEAKDAQIAELLEKQRLIDICQGQGLEHRIAAERRAEAAEKRVAELERQAIQPLPIGELINRLEEQTGEPWGEVYLAGINLRRGESDHG</sequence>
<gene>
    <name evidence="2" type="ORF">AUM46_14215</name>
</gene>
<dbReference type="Proteomes" id="UP000244731">
    <property type="component" value="Unassembled WGS sequence"/>
</dbReference>
<dbReference type="RefSeq" id="WP_012124199.1">
    <property type="nucleotide sequence ID" value="NZ_MSAC01000045.1"/>
</dbReference>
<keyword evidence="3" id="KW-1185">Reference proteome</keyword>
<evidence type="ECO:0000313" key="2">
    <source>
        <dbReference type="EMBL" id="PUX04043.1"/>
    </source>
</evidence>
<comment type="caution">
    <text evidence="2">The sequence shown here is derived from an EMBL/GenBank/DDBJ whole genome shotgun (WGS) entry which is preliminary data.</text>
</comment>
<evidence type="ECO:0000313" key="3">
    <source>
        <dbReference type="Proteomes" id="UP000244731"/>
    </source>
</evidence>
<organism evidence="2 3">
    <name type="scientific">Cronobacter malonaticus</name>
    <dbReference type="NCBI Taxonomy" id="413503"/>
    <lineage>
        <taxon>Bacteria</taxon>
        <taxon>Pseudomonadati</taxon>
        <taxon>Pseudomonadota</taxon>
        <taxon>Gammaproteobacteria</taxon>
        <taxon>Enterobacterales</taxon>
        <taxon>Enterobacteriaceae</taxon>
        <taxon>Cronobacter</taxon>
    </lineage>
</organism>
<reference evidence="2 3" key="1">
    <citation type="submission" date="2016-12" db="EMBL/GenBank/DDBJ databases">
        <title>Analysis of the Molecular Diversity Among Cronobacter Species Isolated from Filth Flies Using a Pan Genomic DNA Microarray.</title>
        <authorList>
            <person name="Pava-Ripoll M."/>
            <person name="Tall B."/>
            <person name="Farber J."/>
            <person name="Fanning S."/>
            <person name="Lehner A."/>
            <person name="Stephan R."/>
            <person name="Pagotto F."/>
            <person name="Iverson C."/>
            <person name="Ziobro G."/>
            <person name="Miller A."/>
            <person name="Pearson R."/>
            <person name="Yan Q."/>
            <person name="Kim M."/>
            <person name="Jeong S."/>
            <person name="Park J."/>
            <person name="Jun S."/>
            <person name="Choi H."/>
            <person name="Chung T."/>
            <person name="Yoo Y."/>
            <person name="Park E."/>
            <person name="Hwang S."/>
            <person name="Lee B."/>
            <person name="Sathyamoorthy V."/>
            <person name="Carter L."/>
            <person name="Mammel M."/>
            <person name="Jackson S."/>
            <person name="Kothary M."/>
            <person name="Patel I."/>
            <person name="Grim C."/>
            <person name="Gopinath G."/>
            <person name="Gangiredla J."/>
            <person name="Chase H."/>
        </authorList>
    </citation>
    <scope>NUCLEOTIDE SEQUENCE [LARGE SCALE GENOMIC DNA]</scope>
    <source>
        <strain evidence="2 3">MOD1-Md25g</strain>
    </source>
</reference>
<name>A0ABX5JY16_9ENTR</name>
<protein>
    <submittedName>
        <fullName evidence="2">Uncharacterized protein</fullName>
    </submittedName>
</protein>
<evidence type="ECO:0000256" key="1">
    <source>
        <dbReference type="SAM" id="Coils"/>
    </source>
</evidence>